<sequence>MRLRRTMGAAAVLAACAAAGCERAEAGASATAVPVGMVLVPGGTFRMGSRGGPHDERPAHRVTVSPFLLDAREVTTAEFARFVQATRYVTDAEQWGWSGVFDVGSGRWQQVQGATWRHPEGPHAAAAAPDEPVTQVSWTDAQAYARWAGKRLPTEAEWEFAARGGLAGREYAWGDDLRPGGKPVANWWQGRFPDDNTVEDGYLLRAPVGRFAPTGYGLYDVAGNVWEWVADWYAADAYASHARRDPAGPATGSEKVLRGGSWACAENFCSNYRVAGRSHATPDTGLNNTGFRLARDLAAGPPRP</sequence>
<dbReference type="PANTHER" id="PTHR23150">
    <property type="entry name" value="SULFATASE MODIFYING FACTOR 1, 2"/>
    <property type="match status" value="1"/>
</dbReference>
<dbReference type="Gene3D" id="3.90.1580.10">
    <property type="entry name" value="paralog of FGE (formylglycine-generating enzyme)"/>
    <property type="match status" value="1"/>
</dbReference>
<name>A0A6J4LUU3_9BACT</name>
<dbReference type="EMBL" id="CADCTV010000559">
    <property type="protein sequence ID" value="CAA9342209.1"/>
    <property type="molecule type" value="Genomic_DNA"/>
</dbReference>
<feature type="signal peptide" evidence="1">
    <location>
        <begin position="1"/>
        <end position="24"/>
    </location>
</feature>
<gene>
    <name evidence="3" type="ORF">AVDCRST_MAG89-2670</name>
</gene>
<dbReference type="InterPro" id="IPR051043">
    <property type="entry name" value="Sulfatase_Mod_Factor_Kinase"/>
</dbReference>
<organism evidence="3">
    <name type="scientific">uncultured Gemmatimonadota bacterium</name>
    <dbReference type="NCBI Taxonomy" id="203437"/>
    <lineage>
        <taxon>Bacteria</taxon>
        <taxon>Pseudomonadati</taxon>
        <taxon>Gemmatimonadota</taxon>
        <taxon>environmental samples</taxon>
    </lineage>
</organism>
<accession>A0A6J4LUU3</accession>
<dbReference type="InterPro" id="IPR016187">
    <property type="entry name" value="CTDL_fold"/>
</dbReference>
<dbReference type="GO" id="GO:0120147">
    <property type="term" value="F:formylglycine-generating oxidase activity"/>
    <property type="evidence" value="ECO:0007669"/>
    <property type="project" value="TreeGrafter"/>
</dbReference>
<feature type="chain" id="PRO_5026789872" evidence="1">
    <location>
        <begin position="25"/>
        <end position="304"/>
    </location>
</feature>
<dbReference type="InterPro" id="IPR042095">
    <property type="entry name" value="SUMF_sf"/>
</dbReference>
<evidence type="ECO:0000256" key="1">
    <source>
        <dbReference type="SAM" id="SignalP"/>
    </source>
</evidence>
<reference evidence="3" key="1">
    <citation type="submission" date="2020-02" db="EMBL/GenBank/DDBJ databases">
        <authorList>
            <person name="Meier V. D."/>
        </authorList>
    </citation>
    <scope>NUCLEOTIDE SEQUENCE</scope>
    <source>
        <strain evidence="3">AVDCRST_MAG89</strain>
    </source>
</reference>
<dbReference type="Pfam" id="PF03781">
    <property type="entry name" value="FGE-sulfatase"/>
    <property type="match status" value="1"/>
</dbReference>
<protein>
    <submittedName>
        <fullName evidence="3">Sulfatase modifying factor 1 (C-alpha-formyglycine- generating enzyme 1)</fullName>
    </submittedName>
</protein>
<feature type="domain" description="Sulfatase-modifying factor enzyme-like" evidence="2">
    <location>
        <begin position="36"/>
        <end position="295"/>
    </location>
</feature>
<evidence type="ECO:0000313" key="3">
    <source>
        <dbReference type="EMBL" id="CAA9342209.1"/>
    </source>
</evidence>
<evidence type="ECO:0000259" key="2">
    <source>
        <dbReference type="Pfam" id="PF03781"/>
    </source>
</evidence>
<dbReference type="InterPro" id="IPR005532">
    <property type="entry name" value="SUMF_dom"/>
</dbReference>
<dbReference type="PROSITE" id="PS51257">
    <property type="entry name" value="PROKAR_LIPOPROTEIN"/>
    <property type="match status" value="1"/>
</dbReference>
<dbReference type="SUPFAM" id="SSF56436">
    <property type="entry name" value="C-type lectin-like"/>
    <property type="match status" value="1"/>
</dbReference>
<keyword evidence="1" id="KW-0732">Signal</keyword>
<proteinExistence type="predicted"/>
<dbReference type="PANTHER" id="PTHR23150:SF19">
    <property type="entry name" value="FORMYLGLYCINE-GENERATING ENZYME"/>
    <property type="match status" value="1"/>
</dbReference>
<dbReference type="AlphaFoldDB" id="A0A6J4LUU3"/>